<organism evidence="1 2">
    <name type="scientific">Hibiscus sabdariffa</name>
    <name type="common">roselle</name>
    <dbReference type="NCBI Taxonomy" id="183260"/>
    <lineage>
        <taxon>Eukaryota</taxon>
        <taxon>Viridiplantae</taxon>
        <taxon>Streptophyta</taxon>
        <taxon>Embryophyta</taxon>
        <taxon>Tracheophyta</taxon>
        <taxon>Spermatophyta</taxon>
        <taxon>Magnoliopsida</taxon>
        <taxon>eudicotyledons</taxon>
        <taxon>Gunneridae</taxon>
        <taxon>Pentapetalae</taxon>
        <taxon>rosids</taxon>
        <taxon>malvids</taxon>
        <taxon>Malvales</taxon>
        <taxon>Malvaceae</taxon>
        <taxon>Malvoideae</taxon>
        <taxon>Hibiscus</taxon>
    </lineage>
</organism>
<evidence type="ECO:0000313" key="1">
    <source>
        <dbReference type="EMBL" id="KAK8498708.1"/>
    </source>
</evidence>
<dbReference type="EMBL" id="JBBPBM010000253">
    <property type="protein sequence ID" value="KAK8498708.1"/>
    <property type="molecule type" value="Genomic_DNA"/>
</dbReference>
<dbReference type="Proteomes" id="UP001472677">
    <property type="component" value="Unassembled WGS sequence"/>
</dbReference>
<gene>
    <name evidence="1" type="ORF">V6N12_001007</name>
</gene>
<reference evidence="1 2" key="1">
    <citation type="journal article" date="2024" name="G3 (Bethesda)">
        <title>Genome assembly of Hibiscus sabdariffa L. provides insights into metabolisms of medicinal natural products.</title>
        <authorList>
            <person name="Kim T."/>
        </authorList>
    </citation>
    <scope>NUCLEOTIDE SEQUENCE [LARGE SCALE GENOMIC DNA]</scope>
    <source>
        <strain evidence="1">TK-2024</strain>
        <tissue evidence="1">Old leaves</tissue>
    </source>
</reference>
<name>A0ABR2AY51_9ROSI</name>
<keyword evidence="2" id="KW-1185">Reference proteome</keyword>
<comment type="caution">
    <text evidence="1">The sequence shown here is derived from an EMBL/GenBank/DDBJ whole genome shotgun (WGS) entry which is preliminary data.</text>
</comment>
<sequence>MNVSSIEIYCWHPVFRLCVIASFDLEYTWSFLRYKDSAGDCVIVCILLIWISIPSQRPWGLSKEIVELDVLSIDCKFVSVSLLQGENRRWQLVWIMLAHLVGLVQHRQRLKFSSADLVSFGFV</sequence>
<evidence type="ECO:0000313" key="2">
    <source>
        <dbReference type="Proteomes" id="UP001472677"/>
    </source>
</evidence>
<protein>
    <submittedName>
        <fullName evidence="1">Uncharacterized protein</fullName>
    </submittedName>
</protein>
<accession>A0ABR2AY51</accession>
<proteinExistence type="predicted"/>